<keyword evidence="2" id="KW-1133">Transmembrane helix</keyword>
<comment type="caution">
    <text evidence="3">The sequence shown here is derived from an EMBL/GenBank/DDBJ whole genome shotgun (WGS) entry which is preliminary data.</text>
</comment>
<evidence type="ECO:0000256" key="2">
    <source>
        <dbReference type="SAM" id="Phobius"/>
    </source>
</evidence>
<dbReference type="OrthoDB" id="372837at2157"/>
<keyword evidence="4" id="KW-1185">Reference proteome</keyword>
<keyword evidence="2" id="KW-0472">Membrane</keyword>
<dbReference type="EMBL" id="LLYW01000008">
    <property type="protein sequence ID" value="KUH34233.1"/>
    <property type="molecule type" value="Genomic_DNA"/>
</dbReference>
<dbReference type="RefSeq" id="WP_058938208.1">
    <property type="nucleotide sequence ID" value="NZ_LLYW01000008.1"/>
</dbReference>
<accession>A0A117ITT0</accession>
<dbReference type="AlphaFoldDB" id="A0A117ITT0"/>
<dbReference type="Proteomes" id="UP000053462">
    <property type="component" value="Unassembled WGS sequence"/>
</dbReference>
<feature type="coiled-coil region" evidence="1">
    <location>
        <begin position="62"/>
        <end position="89"/>
    </location>
</feature>
<keyword evidence="2" id="KW-0812">Transmembrane</keyword>
<organism evidence="3 4">
    <name type="scientific">Thermococcus celericrescens</name>
    <dbReference type="NCBI Taxonomy" id="227598"/>
    <lineage>
        <taxon>Archaea</taxon>
        <taxon>Methanobacteriati</taxon>
        <taxon>Methanobacteriota</taxon>
        <taxon>Thermococci</taxon>
        <taxon>Thermococcales</taxon>
        <taxon>Thermococcaceae</taxon>
        <taxon>Thermococcus</taxon>
    </lineage>
</organism>
<dbReference type="Gene3D" id="3.90.20.10">
    <property type="match status" value="1"/>
</dbReference>
<name>A0A117ITT0_9EURY</name>
<evidence type="ECO:0000313" key="3">
    <source>
        <dbReference type="EMBL" id="KUH34233.1"/>
    </source>
</evidence>
<sequence>MNLEYWVGYIVAGVTVGVTIHFLQLLMNIYSRIGVAEDKINTDFEKRFDSIEKRFDTIDQHLKDIDQDIRDLKERTAKVEQNLQDLPQQLMTLIQKELADFEKRQIQGGREQ</sequence>
<feature type="transmembrane region" description="Helical" evidence="2">
    <location>
        <begin position="6"/>
        <end position="26"/>
    </location>
</feature>
<protein>
    <submittedName>
        <fullName evidence="3">Uncharacterized protein</fullName>
    </submittedName>
</protein>
<keyword evidence="1" id="KW-0175">Coiled coil</keyword>
<reference evidence="3 4" key="1">
    <citation type="submission" date="2015-10" db="EMBL/GenBank/DDBJ databases">
        <title>Draft genome sequence of Thermococcus celericrescens strain DSM 17994.</title>
        <authorList>
            <person name="Hong S.-J."/>
            <person name="Park C.-E."/>
            <person name="Shin J.-H."/>
        </authorList>
    </citation>
    <scope>NUCLEOTIDE SEQUENCE [LARGE SCALE GENOMIC DNA]</scope>
    <source>
        <strain evidence="3 4">DSM 17994</strain>
    </source>
</reference>
<evidence type="ECO:0000256" key="1">
    <source>
        <dbReference type="SAM" id="Coils"/>
    </source>
</evidence>
<gene>
    <name evidence="3" type="ORF">APY94_02875</name>
</gene>
<proteinExistence type="predicted"/>
<evidence type="ECO:0000313" key="4">
    <source>
        <dbReference type="Proteomes" id="UP000053462"/>
    </source>
</evidence>